<comment type="caution">
    <text evidence="1">The sequence shown here is derived from an EMBL/GenBank/DDBJ whole genome shotgun (WGS) entry which is preliminary data.</text>
</comment>
<name>A0AA86JES9_9CLOT</name>
<dbReference type="InterPro" id="IPR006498">
    <property type="entry name" value="Tail_tube"/>
</dbReference>
<dbReference type="AlphaFoldDB" id="A0AA86JES9"/>
<protein>
    <submittedName>
        <fullName evidence="1">Phage major tail tube protein</fullName>
    </submittedName>
</protein>
<evidence type="ECO:0000313" key="3">
    <source>
        <dbReference type="Proteomes" id="UP000789738"/>
    </source>
</evidence>
<dbReference type="EMBL" id="CAKJVE010000004">
    <property type="protein sequence ID" value="CAG9705796.1"/>
    <property type="molecule type" value="Genomic_DNA"/>
</dbReference>
<gene>
    <name evidence="2" type="ORF">CNEO2_700022</name>
    <name evidence="1" type="ORF">CNEO_42062</name>
</gene>
<dbReference type="Proteomes" id="UP000789738">
    <property type="component" value="Unassembled WGS sequence"/>
</dbReference>
<dbReference type="RefSeq" id="WP_125148502.1">
    <property type="nucleotide sequence ID" value="NZ_CAKJVE010000004.1"/>
</dbReference>
<evidence type="ECO:0000313" key="2">
    <source>
        <dbReference type="EMBL" id="CAI3676521.1"/>
    </source>
</evidence>
<reference evidence="2" key="2">
    <citation type="submission" date="2022-10" db="EMBL/GenBank/DDBJ databases">
        <authorList>
            <person name="Aires J."/>
            <person name="Mesa V."/>
        </authorList>
    </citation>
    <scope>NUCLEOTIDE SEQUENCE</scope>
    <source>
        <strain evidence="2">Clostridium neonatale JD116</strain>
    </source>
</reference>
<dbReference type="EMBL" id="CAMTCP010000271">
    <property type="protein sequence ID" value="CAI3676521.1"/>
    <property type="molecule type" value="Genomic_DNA"/>
</dbReference>
<organism evidence="1 3">
    <name type="scientific">Clostridium neonatale</name>
    <dbReference type="NCBI Taxonomy" id="137838"/>
    <lineage>
        <taxon>Bacteria</taxon>
        <taxon>Bacillati</taxon>
        <taxon>Bacillota</taxon>
        <taxon>Clostridia</taxon>
        <taxon>Eubacteriales</taxon>
        <taxon>Clostridiaceae</taxon>
        <taxon>Clostridium</taxon>
    </lineage>
</organism>
<dbReference type="Proteomes" id="UP001189143">
    <property type="component" value="Unassembled WGS sequence"/>
</dbReference>
<sequence length="169" mass="18650">MRTKIDGYSVYIRYDNGAVKIGDTTTLTLPSIERLTDSISGAGIAGEIDVPSVNQFASMETEITIRVTSKEHALLMNANQLEYRWLTNNIDTSNVKQTQIGNKAFLTVIPKKADEGKIEQGSAQDATFTYEVVAYKRISDGEEIFNIDKLNGVFTINGVNQLGEMSSFL</sequence>
<proteinExistence type="predicted"/>
<evidence type="ECO:0000313" key="1">
    <source>
        <dbReference type="EMBL" id="CAG9705796.1"/>
    </source>
</evidence>
<reference evidence="1" key="1">
    <citation type="submission" date="2021-10" db="EMBL/GenBank/DDBJ databases">
        <authorList>
            <person name="Mesa V."/>
        </authorList>
    </citation>
    <scope>NUCLEOTIDE SEQUENCE</scope>
    <source>
        <strain evidence="1">CC3_PB</strain>
    </source>
</reference>
<accession>A0AA86JES9</accession>
<dbReference type="Pfam" id="PF04985">
    <property type="entry name" value="Phage_tube"/>
    <property type="match status" value="1"/>
</dbReference>